<dbReference type="Pfam" id="PF00789">
    <property type="entry name" value="UBX"/>
    <property type="match status" value="1"/>
</dbReference>
<evidence type="ECO:0000256" key="4">
    <source>
        <dbReference type="ARBA" id="ARBA00059509"/>
    </source>
</evidence>
<dbReference type="Pfam" id="PF09409">
    <property type="entry name" value="PUB"/>
    <property type="match status" value="1"/>
</dbReference>
<dbReference type="AlphaFoldDB" id="A0AAD1WJP9"/>
<dbReference type="InterPro" id="IPR001012">
    <property type="entry name" value="UBX_dom"/>
</dbReference>
<evidence type="ECO:0000313" key="10">
    <source>
        <dbReference type="EMBL" id="CAH2316233.1"/>
    </source>
</evidence>
<feature type="compositionally biased region" description="Basic and acidic residues" evidence="8">
    <location>
        <begin position="22"/>
        <end position="31"/>
    </location>
</feature>
<proteinExistence type="predicted"/>
<feature type="region of interest" description="Disordered" evidence="8">
    <location>
        <begin position="1"/>
        <end position="57"/>
    </location>
</feature>
<dbReference type="InterPro" id="IPR042774">
    <property type="entry name" value="UBXN6_PUB"/>
</dbReference>
<evidence type="ECO:0000256" key="7">
    <source>
        <dbReference type="ARBA" id="ARBA00075815"/>
    </source>
</evidence>
<protein>
    <recommendedName>
        <fullName evidence="6">UBX domain-containing protein 6</fullName>
    </recommendedName>
    <alternativeName>
        <fullName evidence="7">UBX domain-containing protein 1</fullName>
    </alternativeName>
</protein>
<dbReference type="CDD" id="cd16119">
    <property type="entry name" value="UBX_UBXN6"/>
    <property type="match status" value="1"/>
</dbReference>
<evidence type="ECO:0000256" key="2">
    <source>
        <dbReference type="ARBA" id="ARBA00022786"/>
    </source>
</evidence>
<dbReference type="SMART" id="SM00580">
    <property type="entry name" value="PUG"/>
    <property type="match status" value="1"/>
</dbReference>
<evidence type="ECO:0000313" key="11">
    <source>
        <dbReference type="Proteomes" id="UP001295444"/>
    </source>
</evidence>
<evidence type="ECO:0000256" key="3">
    <source>
        <dbReference type="ARBA" id="ARBA00023136"/>
    </source>
</evidence>
<gene>
    <name evidence="10" type="ORF">PECUL_23A059595</name>
</gene>
<feature type="domain" description="UBX" evidence="9">
    <location>
        <begin position="323"/>
        <end position="398"/>
    </location>
</feature>
<dbReference type="GO" id="GO:0006950">
    <property type="term" value="P:response to stress"/>
    <property type="evidence" value="ECO:0007669"/>
    <property type="project" value="UniProtKB-ARBA"/>
</dbReference>
<evidence type="ECO:0000256" key="8">
    <source>
        <dbReference type="SAM" id="MobiDB-lite"/>
    </source>
</evidence>
<evidence type="ECO:0000256" key="6">
    <source>
        <dbReference type="ARBA" id="ARBA00070523"/>
    </source>
</evidence>
<dbReference type="PANTHER" id="PTHR23153">
    <property type="entry name" value="UBX-RELATED"/>
    <property type="match status" value="1"/>
</dbReference>
<dbReference type="Proteomes" id="UP001295444">
    <property type="component" value="Chromosome 09"/>
</dbReference>
<accession>A0AAD1WJP9</accession>
<dbReference type="PANTHER" id="PTHR23153:SF38">
    <property type="entry name" value="UBX DOMAIN-CONTAINING PROTEIN 6"/>
    <property type="match status" value="1"/>
</dbReference>
<dbReference type="InterPro" id="IPR029071">
    <property type="entry name" value="Ubiquitin-like_domsf"/>
</dbReference>
<keyword evidence="11" id="KW-1185">Reference proteome</keyword>
<dbReference type="CDD" id="cd10460">
    <property type="entry name" value="PUB_UBXD1"/>
    <property type="match status" value="1"/>
</dbReference>
<evidence type="ECO:0000256" key="1">
    <source>
        <dbReference type="ARBA" id="ARBA00004170"/>
    </source>
</evidence>
<dbReference type="SUPFAM" id="SSF143503">
    <property type="entry name" value="PUG domain-like"/>
    <property type="match status" value="1"/>
</dbReference>
<dbReference type="PROSITE" id="PS50033">
    <property type="entry name" value="UBX"/>
    <property type="match status" value="1"/>
</dbReference>
<name>A0AAD1WJP9_PELCU</name>
<dbReference type="SUPFAM" id="SSF54236">
    <property type="entry name" value="Ubiquitin-like"/>
    <property type="match status" value="1"/>
</dbReference>
<sequence length="432" mass="48660">MKKLFQGLKSDIKFKAAGPGHKLTEESKAEAPKASNVPPKPRSPPTGEAQLAAASAAMARIESQGRAKAPAKDPIRAQVRKELEAAQVSEGAECIKSNTEKKSKTASDICNILFKCPLTGDLLKKDEREKHITELIQALSVSDPASASIMKIHTFNKDREKVKVGVEIMTKYLDNIVGHPEEEKYRSIRMSNKVFQEKISHLEGAHEFFEAVGFERKTQPLPGQETQDEFFILSSEALEKLDLLQTYRDSLSSGEPLRATLERQPRVFTPSIQAAHFDLPDDFYNLTADEIKREQKLRTEALERNAMLRTKAMREKDEQREMKKYNYTVLRIKFPDGYILQGMFYARERVSTLFDFVRQHLQNDWLPFELIAPGGQKLETEEAAFNESGLVPSALLIFRWDVAVMTDIKAAVGHGPESALKPELLSTAENLV</sequence>
<reference evidence="10" key="1">
    <citation type="submission" date="2022-03" db="EMBL/GenBank/DDBJ databases">
        <authorList>
            <person name="Alioto T."/>
            <person name="Alioto T."/>
            <person name="Gomez Garrido J."/>
        </authorList>
    </citation>
    <scope>NUCLEOTIDE SEQUENCE</scope>
</reference>
<dbReference type="Gene3D" id="3.10.20.90">
    <property type="entry name" value="Phosphatidylinositol 3-kinase Catalytic Subunit, Chain A, domain 1"/>
    <property type="match status" value="1"/>
</dbReference>
<keyword evidence="3" id="KW-0472">Membrane</keyword>
<dbReference type="EMBL" id="OW240920">
    <property type="protein sequence ID" value="CAH2316233.1"/>
    <property type="molecule type" value="Genomic_DNA"/>
</dbReference>
<comment type="subunit">
    <text evidence="5">Interacts with VCP through the PUB domain (via C-terminus) and VIM motif (via N-terminus); the interaction is direct. Forms a ternary complex with CAV1 and VCP. Interacts with SYVN1. Interacts with HERPUD1. Interacts with VCPKMT. May interact with DERL1. Interacts with PLAA, VCP and YOD1; may form a complex involved in macroautophagy. Interacts with LMAN1.</text>
</comment>
<comment type="function">
    <text evidence="4">May negatively regulate the ATPase activity of VCP, an ATP-driven segregase that associates with different cofactors to control a wide variety of cellular processes. As a cofactor of VCP, it may play a role in the transport of CAV1 to lysosomes for degradation. It may also play a role in endoplasmic reticulum-associated degradation (ERAD) of misfolded proteins. Together with VCP and other cofactors, it may play a role in macroautophagy, regulating for instance the clearance of damaged lysosomes.</text>
</comment>
<dbReference type="InterPro" id="IPR036339">
    <property type="entry name" value="PUB-like_dom_sf"/>
</dbReference>
<keyword evidence="2" id="KW-0833">Ubl conjugation pathway</keyword>
<dbReference type="SMART" id="SM00166">
    <property type="entry name" value="UBX"/>
    <property type="match status" value="1"/>
</dbReference>
<evidence type="ECO:0000259" key="9">
    <source>
        <dbReference type="PROSITE" id="PS50033"/>
    </source>
</evidence>
<dbReference type="FunFam" id="3.10.20.90:FF:000185">
    <property type="entry name" value="UBX domain-containing protein 6"/>
    <property type="match status" value="1"/>
</dbReference>
<evidence type="ECO:0000256" key="5">
    <source>
        <dbReference type="ARBA" id="ARBA00065525"/>
    </source>
</evidence>
<organism evidence="10 11">
    <name type="scientific">Pelobates cultripes</name>
    <name type="common">Western spadefoot toad</name>
    <dbReference type="NCBI Taxonomy" id="61616"/>
    <lineage>
        <taxon>Eukaryota</taxon>
        <taxon>Metazoa</taxon>
        <taxon>Chordata</taxon>
        <taxon>Craniata</taxon>
        <taxon>Vertebrata</taxon>
        <taxon>Euteleostomi</taxon>
        <taxon>Amphibia</taxon>
        <taxon>Batrachia</taxon>
        <taxon>Anura</taxon>
        <taxon>Pelobatoidea</taxon>
        <taxon>Pelobatidae</taxon>
        <taxon>Pelobates</taxon>
    </lineage>
</organism>
<dbReference type="Gene3D" id="1.20.58.2190">
    <property type="match status" value="1"/>
</dbReference>
<dbReference type="InterPro" id="IPR018997">
    <property type="entry name" value="PUB_domain"/>
</dbReference>
<comment type="subcellular location">
    <subcellularLocation>
        <location evidence="1">Membrane</location>
        <topology evidence="1">Peripheral membrane protein</topology>
    </subcellularLocation>
</comment>
<dbReference type="GO" id="GO:0016020">
    <property type="term" value="C:membrane"/>
    <property type="evidence" value="ECO:0007669"/>
    <property type="project" value="UniProtKB-SubCell"/>
</dbReference>
<dbReference type="GO" id="GO:0005737">
    <property type="term" value="C:cytoplasm"/>
    <property type="evidence" value="ECO:0007669"/>
    <property type="project" value="TreeGrafter"/>
</dbReference>